<dbReference type="InterPro" id="IPR000718">
    <property type="entry name" value="Peptidase_M13"/>
</dbReference>
<protein>
    <submittedName>
        <fullName evidence="3">Peptidase_M13 domain-containing protein</fullName>
    </submittedName>
</protein>
<dbReference type="GO" id="GO:0004222">
    <property type="term" value="F:metalloendopeptidase activity"/>
    <property type="evidence" value="ECO:0007669"/>
    <property type="project" value="InterPro"/>
</dbReference>
<dbReference type="GO" id="GO:0016485">
    <property type="term" value="P:protein processing"/>
    <property type="evidence" value="ECO:0007669"/>
    <property type="project" value="TreeGrafter"/>
</dbReference>
<reference evidence="2" key="1">
    <citation type="journal article" date="2013" name="Genetics">
        <title>The draft genome and transcriptome of Panagrellus redivivus are shaped by the harsh demands of a free-living lifestyle.</title>
        <authorList>
            <person name="Srinivasan J."/>
            <person name="Dillman A.R."/>
            <person name="Macchietto M.G."/>
            <person name="Heikkinen L."/>
            <person name="Lakso M."/>
            <person name="Fracchia K.M."/>
            <person name="Antoshechkin I."/>
            <person name="Mortazavi A."/>
            <person name="Wong G."/>
            <person name="Sternberg P.W."/>
        </authorList>
    </citation>
    <scope>NUCLEOTIDE SEQUENCE [LARGE SCALE GENOMIC DNA]</scope>
    <source>
        <strain evidence="2">MT8872</strain>
    </source>
</reference>
<dbReference type="PROSITE" id="PS51885">
    <property type="entry name" value="NEPRILYSIN"/>
    <property type="match status" value="1"/>
</dbReference>
<dbReference type="SUPFAM" id="SSF55486">
    <property type="entry name" value="Metalloproteases ('zincins'), catalytic domain"/>
    <property type="match status" value="1"/>
</dbReference>
<dbReference type="Pfam" id="PF01431">
    <property type="entry name" value="Peptidase_M13"/>
    <property type="match status" value="1"/>
</dbReference>
<dbReference type="InterPro" id="IPR018497">
    <property type="entry name" value="Peptidase_M13_C"/>
</dbReference>
<dbReference type="InterPro" id="IPR042089">
    <property type="entry name" value="Peptidase_M13_dom_2"/>
</dbReference>
<dbReference type="Gene3D" id="3.40.390.10">
    <property type="entry name" value="Collagenase (Catalytic Domain)"/>
    <property type="match status" value="1"/>
</dbReference>
<dbReference type="AlphaFoldDB" id="A0A7E4VVZ2"/>
<accession>A0A7E4VVZ2</accession>
<feature type="domain" description="Peptidase M13 C-terminal" evidence="1">
    <location>
        <begin position="72"/>
        <end position="136"/>
    </location>
</feature>
<proteinExistence type="predicted"/>
<dbReference type="PRINTS" id="PR00786">
    <property type="entry name" value="NEPRILYSIN"/>
</dbReference>
<keyword evidence="2" id="KW-1185">Reference proteome</keyword>
<dbReference type="InterPro" id="IPR024079">
    <property type="entry name" value="MetalloPept_cat_dom_sf"/>
</dbReference>
<dbReference type="PANTHER" id="PTHR11733">
    <property type="entry name" value="ZINC METALLOPROTEASE FAMILY M13 NEPRILYSIN-RELATED"/>
    <property type="match status" value="1"/>
</dbReference>
<dbReference type="Gene3D" id="1.10.1380.10">
    <property type="entry name" value="Neutral endopeptidase , domain2"/>
    <property type="match status" value="1"/>
</dbReference>
<reference evidence="3" key="2">
    <citation type="submission" date="2020-10" db="UniProtKB">
        <authorList>
            <consortium name="WormBaseParasite"/>
        </authorList>
    </citation>
    <scope>IDENTIFICATION</scope>
</reference>
<dbReference type="GO" id="GO:0005886">
    <property type="term" value="C:plasma membrane"/>
    <property type="evidence" value="ECO:0007669"/>
    <property type="project" value="TreeGrafter"/>
</dbReference>
<evidence type="ECO:0000313" key="2">
    <source>
        <dbReference type="Proteomes" id="UP000492821"/>
    </source>
</evidence>
<name>A0A7E4VVZ2_PANRE</name>
<evidence type="ECO:0000313" key="3">
    <source>
        <dbReference type="WBParaSite" id="Pan_g4022.t1"/>
    </source>
</evidence>
<evidence type="ECO:0000259" key="1">
    <source>
        <dbReference type="Pfam" id="PF01431"/>
    </source>
</evidence>
<organism evidence="2 3">
    <name type="scientific">Panagrellus redivivus</name>
    <name type="common">Microworm</name>
    <dbReference type="NCBI Taxonomy" id="6233"/>
    <lineage>
        <taxon>Eukaryota</taxon>
        <taxon>Metazoa</taxon>
        <taxon>Ecdysozoa</taxon>
        <taxon>Nematoda</taxon>
        <taxon>Chromadorea</taxon>
        <taxon>Rhabditida</taxon>
        <taxon>Tylenchina</taxon>
        <taxon>Panagrolaimomorpha</taxon>
        <taxon>Panagrolaimoidea</taxon>
        <taxon>Panagrolaimidae</taxon>
        <taxon>Panagrellus</taxon>
    </lineage>
</organism>
<sequence>DHLKADIGYPENLFDDAFVSDVYNIPPSQPSENYGTLLSRVRRRLHEVELAKISKKLDRITWVETTSVVAANAYNVPALNTIYIPAGFLTLPHFSPNLPDYINYGTIGQIVAHEITHGYDNEGRLYDETGDERDWW</sequence>
<dbReference type="Proteomes" id="UP000492821">
    <property type="component" value="Unassembled WGS sequence"/>
</dbReference>
<dbReference type="WBParaSite" id="Pan_g4022.t1">
    <property type="protein sequence ID" value="Pan_g4022.t1"/>
    <property type="gene ID" value="Pan_g4022"/>
</dbReference>
<dbReference type="PANTHER" id="PTHR11733:SF133">
    <property type="entry name" value="PHOSPHATE-REGULATING NEUTRAL ENDOPEPTIDASE PHEX"/>
    <property type="match status" value="1"/>
</dbReference>